<gene>
    <name evidence="1" type="ORF">NC653_016583</name>
    <name evidence="2" type="ORF">NC653_016589</name>
</gene>
<keyword evidence="3" id="KW-1185">Reference proteome</keyword>
<proteinExistence type="predicted"/>
<evidence type="ECO:0000313" key="3">
    <source>
        <dbReference type="Proteomes" id="UP001164929"/>
    </source>
</evidence>
<evidence type="ECO:0000313" key="1">
    <source>
        <dbReference type="EMBL" id="KAJ6993492.1"/>
    </source>
</evidence>
<organism evidence="1 3">
    <name type="scientific">Populus alba x Populus x berolinensis</name>
    <dbReference type="NCBI Taxonomy" id="444605"/>
    <lineage>
        <taxon>Eukaryota</taxon>
        <taxon>Viridiplantae</taxon>
        <taxon>Streptophyta</taxon>
        <taxon>Embryophyta</taxon>
        <taxon>Tracheophyta</taxon>
        <taxon>Spermatophyta</taxon>
        <taxon>Magnoliopsida</taxon>
        <taxon>eudicotyledons</taxon>
        <taxon>Gunneridae</taxon>
        <taxon>Pentapetalae</taxon>
        <taxon>rosids</taxon>
        <taxon>fabids</taxon>
        <taxon>Malpighiales</taxon>
        <taxon>Salicaceae</taxon>
        <taxon>Saliceae</taxon>
        <taxon>Populus</taxon>
    </lineage>
</organism>
<reference evidence="1" key="1">
    <citation type="journal article" date="2023" name="Mol. Ecol. Resour.">
        <title>Chromosome-level genome assembly of a triploid poplar Populus alba 'Berolinensis'.</title>
        <authorList>
            <person name="Chen S."/>
            <person name="Yu Y."/>
            <person name="Wang X."/>
            <person name="Wang S."/>
            <person name="Zhang T."/>
            <person name="Zhou Y."/>
            <person name="He R."/>
            <person name="Meng N."/>
            <person name="Wang Y."/>
            <person name="Liu W."/>
            <person name="Liu Z."/>
            <person name="Liu J."/>
            <person name="Guo Q."/>
            <person name="Huang H."/>
            <person name="Sederoff R.R."/>
            <person name="Wang G."/>
            <person name="Qu G."/>
            <person name="Chen S."/>
        </authorList>
    </citation>
    <scope>NUCLEOTIDE SEQUENCE</scope>
    <source>
        <strain evidence="1">SC-2020</strain>
    </source>
</reference>
<comment type="caution">
    <text evidence="1">The sequence shown here is derived from an EMBL/GenBank/DDBJ whole genome shotgun (WGS) entry which is preliminary data.</text>
</comment>
<accession>A0AAD6QN93</accession>
<evidence type="ECO:0000313" key="2">
    <source>
        <dbReference type="EMBL" id="KAJ6993499.1"/>
    </source>
</evidence>
<dbReference type="AlphaFoldDB" id="A0AAD6QN93"/>
<dbReference type="EMBL" id="JAQIZT010000006">
    <property type="protein sequence ID" value="KAJ6993492.1"/>
    <property type="molecule type" value="Genomic_DNA"/>
</dbReference>
<dbReference type="EMBL" id="JAQIZT010000006">
    <property type="protein sequence ID" value="KAJ6993499.1"/>
    <property type="molecule type" value="Genomic_DNA"/>
</dbReference>
<dbReference type="Proteomes" id="UP001164929">
    <property type="component" value="Chromosome 6"/>
</dbReference>
<protein>
    <submittedName>
        <fullName evidence="1">Uncharacterized protein</fullName>
    </submittedName>
</protein>
<name>A0AAD6QN93_9ROSI</name>
<sequence>MKQKHNPSSGSLSLLPIHGRSFQPPGLVANSILPYLRLSLYLLFAIRIAPSPFSETGVYARYPSNESIL</sequence>